<dbReference type="InterPro" id="IPR000719">
    <property type="entry name" value="Prot_kinase_dom"/>
</dbReference>
<dbReference type="InterPro" id="IPR008271">
    <property type="entry name" value="Ser/Thr_kinase_AS"/>
</dbReference>
<evidence type="ECO:0000256" key="1">
    <source>
        <dbReference type="ARBA" id="ARBA00003412"/>
    </source>
</evidence>
<evidence type="ECO:0000259" key="4">
    <source>
        <dbReference type="PROSITE" id="PS50011"/>
    </source>
</evidence>
<dbReference type="Pfam" id="PF00069">
    <property type="entry name" value="Pkinase"/>
    <property type="match status" value="1"/>
</dbReference>
<evidence type="ECO:0000313" key="5">
    <source>
        <dbReference type="EMBL" id="KAF6033061.1"/>
    </source>
</evidence>
<feature type="domain" description="Protein kinase" evidence="4">
    <location>
        <begin position="13"/>
        <end position="316"/>
    </location>
</feature>
<feature type="region of interest" description="Disordered" evidence="3">
    <location>
        <begin position="422"/>
        <end position="445"/>
    </location>
</feature>
<feature type="compositionally biased region" description="Low complexity" evidence="3">
    <location>
        <begin position="422"/>
        <end position="436"/>
    </location>
</feature>
<evidence type="ECO:0000256" key="3">
    <source>
        <dbReference type="SAM" id="MobiDB-lite"/>
    </source>
</evidence>
<dbReference type="InterPro" id="IPR011009">
    <property type="entry name" value="Kinase-like_dom_sf"/>
</dbReference>
<reference evidence="5" key="1">
    <citation type="submission" date="2020-06" db="EMBL/GenBank/DDBJ databases">
        <title>Draft genome of Bugula neritina, a colonial animal packing powerful symbionts and potential medicines.</title>
        <authorList>
            <person name="Rayko M."/>
        </authorList>
    </citation>
    <scope>NUCLEOTIDE SEQUENCE [LARGE SCALE GENOMIC DNA]</scope>
    <source>
        <strain evidence="5">Kwan_BN1</strain>
    </source>
</reference>
<feature type="region of interest" description="Disordered" evidence="3">
    <location>
        <begin position="330"/>
        <end position="349"/>
    </location>
</feature>
<dbReference type="GO" id="GO:0004672">
    <property type="term" value="F:protein kinase activity"/>
    <property type="evidence" value="ECO:0007669"/>
    <property type="project" value="InterPro"/>
</dbReference>
<dbReference type="OrthoDB" id="410920at2759"/>
<dbReference type="PANTHER" id="PTHR22961">
    <property type="entry name" value="SER/THR PROTEIN KINASE-TRB"/>
    <property type="match status" value="1"/>
</dbReference>
<dbReference type="SMART" id="SM00220">
    <property type="entry name" value="S_TKc"/>
    <property type="match status" value="1"/>
</dbReference>
<proteinExistence type="predicted"/>
<dbReference type="AlphaFoldDB" id="A0A7J7K521"/>
<dbReference type="PROSITE" id="PS00108">
    <property type="entry name" value="PROTEIN_KINASE_ST"/>
    <property type="match status" value="1"/>
</dbReference>
<gene>
    <name evidence="5" type="ORF">EB796_008642</name>
</gene>
<dbReference type="PANTHER" id="PTHR22961:SF16">
    <property type="entry name" value="SERINE_THREONINE-PROTEIN KINASE 40"/>
    <property type="match status" value="1"/>
</dbReference>
<dbReference type="EMBL" id="VXIV02001458">
    <property type="protein sequence ID" value="KAF6033061.1"/>
    <property type="molecule type" value="Genomic_DNA"/>
</dbReference>
<comment type="caution">
    <text evidence="5">The sequence shown here is derived from an EMBL/GenBank/DDBJ whole genome shotgun (WGS) entry which is preliminary data.</text>
</comment>
<name>A0A7J7K521_BUGNE</name>
<dbReference type="Gene3D" id="1.10.510.10">
    <property type="entry name" value="Transferase(Phosphotransferase) domain 1"/>
    <property type="match status" value="1"/>
</dbReference>
<keyword evidence="6" id="KW-1185">Reference proteome</keyword>
<evidence type="ECO:0000256" key="2">
    <source>
        <dbReference type="ARBA" id="ARBA00016813"/>
    </source>
</evidence>
<accession>A0A7J7K521</accession>
<protein>
    <recommendedName>
        <fullName evidence="2">Serine/threonine-protein kinase 40</fullName>
    </recommendedName>
</protein>
<sequence length="586" mass="65853">MAVCGKKAGKYTLASIPKVGPSPVPSIVTCLGRLSGFYSEKFYTVKILSIKDPNNESHDERQGKMLLHTEYSLLSLLGNQPGVVHLHDFFKDEAYEESDKYGELGRIEYTGKTVTRYCLVLDCLIAHDYSNKNDSLINLQHYVIKEKKLSEKETLLIFLNIVKTVADLHKLNVVHRDLKLGNMILNKSNNTVTLTNFCLGKHLISDDDVLKDQRGSPAYISPEVLSGQPYKGKPSDIWALGVVLYTMLYGQFPFYHQAPQELFRKIKSVQYDIPKDGRVSNKTKDILKKLLNLNPSTRYTAAQLHCLLQDQVSQWFEARPPNEDQVVPESKVKATPHTQQVRPSVIQKHDSKTISDIERILLNIDREEHTAGMSESPLVPSRDMVAQVTRVRRKGPPMRRLSEDARPLSNAEMDMHRKLLQTHTSVSSSVSAHSSHPINSAHRPRKTLESQLLRSLQQRNMPYAHPETGGASRILPTSSFRTATRGVPMTPTIDSTTISLTPSHISNNMADDLPQSSLLNLPSHTRRYYRRSMSQPLNLIAPVVSRGSPHSQAARERRLMIQRLSNLVTHTNSNQSGDAGSNPPNT</sequence>
<comment type="function">
    <text evidence="1">May be a negative regulator of NF-kappa-B and p53-mediated gene transcription.</text>
</comment>
<evidence type="ECO:0000313" key="6">
    <source>
        <dbReference type="Proteomes" id="UP000593567"/>
    </source>
</evidence>
<dbReference type="PROSITE" id="PS50011">
    <property type="entry name" value="PROTEIN_KINASE_DOM"/>
    <property type="match status" value="1"/>
</dbReference>
<dbReference type="GO" id="GO:0005524">
    <property type="term" value="F:ATP binding"/>
    <property type="evidence" value="ECO:0007669"/>
    <property type="project" value="InterPro"/>
</dbReference>
<organism evidence="5 6">
    <name type="scientific">Bugula neritina</name>
    <name type="common">Brown bryozoan</name>
    <name type="synonym">Sertularia neritina</name>
    <dbReference type="NCBI Taxonomy" id="10212"/>
    <lineage>
        <taxon>Eukaryota</taxon>
        <taxon>Metazoa</taxon>
        <taxon>Spiralia</taxon>
        <taxon>Lophotrochozoa</taxon>
        <taxon>Bryozoa</taxon>
        <taxon>Gymnolaemata</taxon>
        <taxon>Cheilostomatida</taxon>
        <taxon>Flustrina</taxon>
        <taxon>Buguloidea</taxon>
        <taxon>Bugulidae</taxon>
        <taxon>Bugula</taxon>
    </lineage>
</organism>
<dbReference type="Proteomes" id="UP000593567">
    <property type="component" value="Unassembled WGS sequence"/>
</dbReference>
<dbReference type="InterPro" id="IPR024104">
    <property type="entry name" value="Tribbles/Ser_Thr_kinase_40"/>
</dbReference>
<dbReference type="SUPFAM" id="SSF56112">
    <property type="entry name" value="Protein kinase-like (PK-like)"/>
    <property type="match status" value="1"/>
</dbReference>